<evidence type="ECO:0008006" key="3">
    <source>
        <dbReference type="Google" id="ProtNLM"/>
    </source>
</evidence>
<proteinExistence type="predicted"/>
<accession>A0ABR4XQK3</accession>
<evidence type="ECO:0000313" key="1">
    <source>
        <dbReference type="EMBL" id="KGO31655.1"/>
    </source>
</evidence>
<evidence type="ECO:0000313" key="2">
    <source>
        <dbReference type="Proteomes" id="UP000030023"/>
    </source>
</evidence>
<comment type="caution">
    <text evidence="1">The sequence shown here is derived from an EMBL/GenBank/DDBJ whole genome shotgun (WGS) entry which is preliminary data.</text>
</comment>
<dbReference type="EMBL" id="AXCV01000263">
    <property type="protein sequence ID" value="KGO31655.1"/>
    <property type="molecule type" value="Genomic_DNA"/>
</dbReference>
<keyword evidence="2" id="KW-1185">Reference proteome</keyword>
<organism evidence="1 2">
    <name type="scientific">Oenococcus alcoholitolerans</name>
    <dbReference type="NCBI Taxonomy" id="931074"/>
    <lineage>
        <taxon>Bacteria</taxon>
        <taxon>Bacillati</taxon>
        <taxon>Bacillota</taxon>
        <taxon>Bacilli</taxon>
        <taxon>Lactobacillales</taxon>
        <taxon>Lactobacillaceae</taxon>
        <taxon>Oenococcus</taxon>
    </lineage>
</organism>
<dbReference type="Proteomes" id="UP000030023">
    <property type="component" value="Unassembled WGS sequence"/>
</dbReference>
<name>A0ABR4XQK3_9LACO</name>
<sequence>MKAKESYFMTRKQIAQIIPCSTNFFDEHIRYSQDFKDIVSEKHLSNKVLFPRKQVEEFLESL</sequence>
<protein>
    <recommendedName>
        <fullName evidence="3">DNA-binding protein</fullName>
    </recommendedName>
</protein>
<gene>
    <name evidence="1" type="ORF">Q757_05865</name>
</gene>
<reference evidence="1 2" key="1">
    <citation type="journal article" date="2014" name="Antonie Van Leeuwenhoek">
        <title>Oenococcus alcoholitolerans sp. nov., a lactic acid bacteria isolated from cachaca and ethanol fermentation processes.</title>
        <authorList>
            <person name="Badotti F."/>
            <person name="Moreira A.P."/>
            <person name="Tonon L.A."/>
            <person name="de Lucena B.T."/>
            <person name="Gomes Fde C."/>
            <person name="Kruger R."/>
            <person name="Thompson C.C."/>
            <person name="de Morais M.A.Jr."/>
            <person name="Rosa C.A."/>
            <person name="Thompson F.L."/>
        </authorList>
    </citation>
    <scope>NUCLEOTIDE SEQUENCE [LARGE SCALE GENOMIC DNA]</scope>
    <source>
        <strain evidence="1 2">UFRJ-M7.2.18</strain>
    </source>
</reference>